<evidence type="ECO:0000256" key="3">
    <source>
        <dbReference type="ARBA" id="ARBA00022448"/>
    </source>
</evidence>
<dbReference type="Pfam" id="PF01594">
    <property type="entry name" value="AI-2E_transport"/>
    <property type="match status" value="1"/>
</dbReference>
<keyword evidence="10" id="KW-1185">Reference proteome</keyword>
<accession>A0ABQ6V790</accession>
<evidence type="ECO:0000313" key="10">
    <source>
        <dbReference type="Proteomes" id="UP000478836"/>
    </source>
</evidence>
<evidence type="ECO:0000256" key="7">
    <source>
        <dbReference type="ARBA" id="ARBA00023136"/>
    </source>
</evidence>
<feature type="transmembrane region" description="Helical" evidence="8">
    <location>
        <begin position="215"/>
        <end position="237"/>
    </location>
</feature>
<keyword evidence="4" id="KW-1003">Cell membrane</keyword>
<feature type="transmembrane region" description="Helical" evidence="8">
    <location>
        <begin position="131"/>
        <end position="154"/>
    </location>
</feature>
<name>A0ABQ6V790_9MICO</name>
<evidence type="ECO:0000256" key="4">
    <source>
        <dbReference type="ARBA" id="ARBA00022475"/>
    </source>
</evidence>
<dbReference type="PANTHER" id="PTHR21716">
    <property type="entry name" value="TRANSMEMBRANE PROTEIN"/>
    <property type="match status" value="1"/>
</dbReference>
<evidence type="ECO:0000256" key="2">
    <source>
        <dbReference type="ARBA" id="ARBA00009773"/>
    </source>
</evidence>
<comment type="similarity">
    <text evidence="2">Belongs to the autoinducer-2 exporter (AI-2E) (TC 2.A.86) family.</text>
</comment>
<comment type="subcellular location">
    <subcellularLocation>
        <location evidence="1">Cell membrane</location>
        <topology evidence="1">Multi-pass membrane protein</topology>
    </subcellularLocation>
</comment>
<evidence type="ECO:0000256" key="5">
    <source>
        <dbReference type="ARBA" id="ARBA00022692"/>
    </source>
</evidence>
<feature type="transmembrane region" description="Helical" evidence="8">
    <location>
        <begin position="187"/>
        <end position="209"/>
    </location>
</feature>
<evidence type="ECO:0000256" key="1">
    <source>
        <dbReference type="ARBA" id="ARBA00004651"/>
    </source>
</evidence>
<feature type="transmembrane region" description="Helical" evidence="8">
    <location>
        <begin position="50"/>
        <end position="74"/>
    </location>
</feature>
<evidence type="ECO:0000256" key="8">
    <source>
        <dbReference type="SAM" id="Phobius"/>
    </source>
</evidence>
<keyword evidence="7 8" id="KW-0472">Membrane</keyword>
<reference evidence="10" key="1">
    <citation type="submission" date="2019-09" db="EMBL/GenBank/DDBJ databases">
        <title>Whole genome sequencing of Microbacterium maritypicum.</title>
        <authorList>
            <person name="Lenchi N."/>
        </authorList>
    </citation>
    <scope>NUCLEOTIDE SEQUENCE [LARGE SCALE GENOMIC DNA]</scope>
    <source>
        <strain evidence="10">G1</strain>
    </source>
</reference>
<keyword evidence="3" id="KW-0813">Transport</keyword>
<dbReference type="Proteomes" id="UP000478836">
    <property type="component" value="Unassembled WGS sequence"/>
</dbReference>
<gene>
    <name evidence="9" type="ORF">F6A08_09400</name>
</gene>
<feature type="transmembrane region" description="Helical" evidence="8">
    <location>
        <begin position="21"/>
        <end position="38"/>
    </location>
</feature>
<feature type="transmembrane region" description="Helical" evidence="8">
    <location>
        <begin position="290"/>
        <end position="311"/>
    </location>
</feature>
<dbReference type="PANTHER" id="PTHR21716:SF53">
    <property type="entry name" value="PERMEASE PERM-RELATED"/>
    <property type="match status" value="1"/>
</dbReference>
<keyword evidence="6 8" id="KW-1133">Transmembrane helix</keyword>
<comment type="caution">
    <text evidence="9">The sequence shown here is derived from an EMBL/GenBank/DDBJ whole genome shotgun (WGS) entry which is preliminary data.</text>
</comment>
<dbReference type="EMBL" id="WAAO01000002">
    <property type="protein sequence ID" value="KAB1865142.1"/>
    <property type="molecule type" value="Genomic_DNA"/>
</dbReference>
<keyword evidence="5 8" id="KW-0812">Transmembrane</keyword>
<protein>
    <submittedName>
        <fullName evidence="9">AI-2E family transporter</fullName>
    </submittedName>
</protein>
<feature type="transmembrane region" description="Helical" evidence="8">
    <location>
        <begin position="249"/>
        <end position="270"/>
    </location>
</feature>
<dbReference type="InterPro" id="IPR002549">
    <property type="entry name" value="AI-2E-like"/>
</dbReference>
<organism evidence="9 10">
    <name type="scientific">Microbacterium algeriense</name>
    <dbReference type="NCBI Taxonomy" id="2615184"/>
    <lineage>
        <taxon>Bacteria</taxon>
        <taxon>Bacillati</taxon>
        <taxon>Actinomycetota</taxon>
        <taxon>Actinomycetes</taxon>
        <taxon>Micrococcales</taxon>
        <taxon>Microbacteriaceae</taxon>
        <taxon>Microbacterium</taxon>
    </lineage>
</organism>
<proteinExistence type="inferred from homology"/>
<evidence type="ECO:0000256" key="6">
    <source>
        <dbReference type="ARBA" id="ARBA00022989"/>
    </source>
</evidence>
<evidence type="ECO:0000313" key="9">
    <source>
        <dbReference type="EMBL" id="KAB1865142.1"/>
    </source>
</evidence>
<sequence>MLLVLAATVVALAGVFFIRDVFGPVALAIVIVIICEPFRRPLDRRGWPAWAGTTAVIVLAYLILLAMAALLWLAGTQFARLIGDLVSDEGLAGTADDVVSWLQTLGLDEEASAAAASVLDPDTLIGIAQSLGSTVLSVATALFFVCAYIIFLAVDASRYRQAPALFGATKGEVLERIARLNTGIRRYYVVNAAFGAVVAIIDGLALWWMGVPAPVVWAILAFVTNFIPNIGFVLGLIPPAILAFVVGGWPLLLGVIAVYCVVNVVLQVLVQPKFVSDAVDLSLTLSFLSVIFWTFIIGPLGAILSIPLTLLARALVLEGDPGSVWLRWLSGDRTAVPAPPAPAAPVAVPARRRKRRLGRRA</sequence>